<comment type="caution">
    <text evidence="1">The sequence shown here is derived from an EMBL/GenBank/DDBJ whole genome shotgun (WGS) entry which is preliminary data.</text>
</comment>
<dbReference type="AlphaFoldDB" id="X1RTM4"/>
<proteinExistence type="predicted"/>
<sequence length="102" mass="12018">MKKRLIIPDLVPKAMIFSALKSRFLDGKIIDEENQNEFPEAWLEDVWHENVWLCRDCGNEINKGEAFCFGICDKCWGKAHPAKEPAKTFEEMFEEFSNFKTW</sequence>
<protein>
    <submittedName>
        <fullName evidence="1">Uncharacterized protein</fullName>
    </submittedName>
</protein>
<name>X1RTM4_9ZZZZ</name>
<organism evidence="1">
    <name type="scientific">marine sediment metagenome</name>
    <dbReference type="NCBI Taxonomy" id="412755"/>
    <lineage>
        <taxon>unclassified sequences</taxon>
        <taxon>metagenomes</taxon>
        <taxon>ecological metagenomes</taxon>
    </lineage>
</organism>
<feature type="non-terminal residue" evidence="1">
    <location>
        <position position="102"/>
    </location>
</feature>
<gene>
    <name evidence="1" type="ORF">S12H4_25039</name>
</gene>
<accession>X1RTM4</accession>
<reference evidence="1" key="1">
    <citation type="journal article" date="2014" name="Front. Microbiol.">
        <title>High frequency of phylogenetically diverse reductive dehalogenase-homologous genes in deep subseafloor sedimentary metagenomes.</title>
        <authorList>
            <person name="Kawai M."/>
            <person name="Futagami T."/>
            <person name="Toyoda A."/>
            <person name="Takaki Y."/>
            <person name="Nishi S."/>
            <person name="Hori S."/>
            <person name="Arai W."/>
            <person name="Tsubouchi T."/>
            <person name="Morono Y."/>
            <person name="Uchiyama I."/>
            <person name="Ito T."/>
            <person name="Fujiyama A."/>
            <person name="Inagaki F."/>
            <person name="Takami H."/>
        </authorList>
    </citation>
    <scope>NUCLEOTIDE SEQUENCE</scope>
    <source>
        <strain evidence="1">Expedition CK06-06</strain>
    </source>
</reference>
<evidence type="ECO:0000313" key="1">
    <source>
        <dbReference type="EMBL" id="GAI83988.1"/>
    </source>
</evidence>
<dbReference type="EMBL" id="BARW01013831">
    <property type="protein sequence ID" value="GAI83988.1"/>
    <property type="molecule type" value="Genomic_DNA"/>
</dbReference>